<organism evidence="1">
    <name type="scientific">viral metagenome</name>
    <dbReference type="NCBI Taxonomy" id="1070528"/>
    <lineage>
        <taxon>unclassified sequences</taxon>
        <taxon>metagenomes</taxon>
        <taxon>organismal metagenomes</taxon>
    </lineage>
</organism>
<protein>
    <submittedName>
        <fullName evidence="1">Uncharacterized protein</fullName>
    </submittedName>
</protein>
<accession>A0A6M3X5Q9</accession>
<dbReference type="AlphaFoldDB" id="A0A6M3X5Q9"/>
<sequence length="53" mass="6091">MAKQVERKAQFHAWETYRDLGTGRSYSEVGRLLGYHYATVSKWATRLPTSKTG</sequence>
<reference evidence="1" key="1">
    <citation type="submission" date="2020-03" db="EMBL/GenBank/DDBJ databases">
        <title>The deep terrestrial virosphere.</title>
        <authorList>
            <person name="Holmfeldt K."/>
            <person name="Nilsson E."/>
            <person name="Simone D."/>
            <person name="Lopez-Fernandez M."/>
            <person name="Wu X."/>
            <person name="de Brujin I."/>
            <person name="Lundin D."/>
            <person name="Andersson A."/>
            <person name="Bertilsson S."/>
            <person name="Dopson M."/>
        </authorList>
    </citation>
    <scope>NUCLEOTIDE SEQUENCE</scope>
    <source>
        <strain evidence="1">MM171B03052</strain>
    </source>
</reference>
<evidence type="ECO:0000313" key="1">
    <source>
        <dbReference type="EMBL" id="QJH93140.1"/>
    </source>
</evidence>
<name>A0A6M3X5Q9_9ZZZZ</name>
<proteinExistence type="predicted"/>
<gene>
    <name evidence="1" type="ORF">MM171B03052_0009</name>
</gene>
<dbReference type="EMBL" id="MT143949">
    <property type="protein sequence ID" value="QJH93140.1"/>
    <property type="molecule type" value="Genomic_DNA"/>
</dbReference>